<organism evidence="1 2">
    <name type="scientific">Entomophthora muscae</name>
    <dbReference type="NCBI Taxonomy" id="34485"/>
    <lineage>
        <taxon>Eukaryota</taxon>
        <taxon>Fungi</taxon>
        <taxon>Fungi incertae sedis</taxon>
        <taxon>Zoopagomycota</taxon>
        <taxon>Entomophthoromycotina</taxon>
        <taxon>Entomophthoromycetes</taxon>
        <taxon>Entomophthorales</taxon>
        <taxon>Entomophthoraceae</taxon>
        <taxon>Entomophthora</taxon>
    </lineage>
</organism>
<sequence length="318" mass="36267">MALLPYKSPSQMNTIYPYPETSRHGKLRRSVNLPAPLNISRSCSPANVSKPFFSPPLPSPVNNRTKKLQQFFGDHIMVDGAPSRLSAAGFLTIAQTWIPLCYFMRFCYRENLLQNLLCYLEIERILTNKDKGEAWFVTSAEDVYRRFLNFPLPQISPIVSSTSLSESSTKKSFESKQGFSHLRQALIEVLSECYQKFEKSRFYFEMTADLEGNVQLLADLKVKALRHLDSELGIFTHNFELLPNVDLLYKFRKHVLMVQPSINSPNSNIGPRAHKRRSLSINPKNSVASPGPVGTMMGKLESLLFNFNSRDGYFRLDN</sequence>
<accession>A0ACC2TNM7</accession>
<dbReference type="Proteomes" id="UP001165960">
    <property type="component" value="Unassembled WGS sequence"/>
</dbReference>
<reference evidence="1" key="1">
    <citation type="submission" date="2022-04" db="EMBL/GenBank/DDBJ databases">
        <title>Genome of the entomopathogenic fungus Entomophthora muscae.</title>
        <authorList>
            <person name="Elya C."/>
            <person name="Lovett B.R."/>
            <person name="Lee E."/>
            <person name="Macias A.M."/>
            <person name="Hajek A.E."/>
            <person name="De Bivort B.L."/>
            <person name="Kasson M.T."/>
            <person name="De Fine Licht H.H."/>
            <person name="Stajich J.E."/>
        </authorList>
    </citation>
    <scope>NUCLEOTIDE SEQUENCE</scope>
    <source>
        <strain evidence="1">Berkeley</strain>
    </source>
</reference>
<protein>
    <submittedName>
        <fullName evidence="1">Uncharacterized protein</fullName>
    </submittedName>
</protein>
<keyword evidence="2" id="KW-1185">Reference proteome</keyword>
<name>A0ACC2TNM7_9FUNG</name>
<evidence type="ECO:0000313" key="2">
    <source>
        <dbReference type="Proteomes" id="UP001165960"/>
    </source>
</evidence>
<evidence type="ECO:0000313" key="1">
    <source>
        <dbReference type="EMBL" id="KAJ9076249.1"/>
    </source>
</evidence>
<gene>
    <name evidence="1" type="ORF">DSO57_1028081</name>
</gene>
<comment type="caution">
    <text evidence="1">The sequence shown here is derived from an EMBL/GenBank/DDBJ whole genome shotgun (WGS) entry which is preliminary data.</text>
</comment>
<proteinExistence type="predicted"/>
<dbReference type="EMBL" id="QTSX02002305">
    <property type="protein sequence ID" value="KAJ9076249.1"/>
    <property type="molecule type" value="Genomic_DNA"/>
</dbReference>